<feature type="compositionally biased region" description="Basic residues" evidence="2">
    <location>
        <begin position="94"/>
        <end position="108"/>
    </location>
</feature>
<dbReference type="EMBL" id="LIAE01007195">
    <property type="protein sequence ID" value="PAV81222.1"/>
    <property type="molecule type" value="Genomic_DNA"/>
</dbReference>
<dbReference type="SUPFAM" id="SSF57424">
    <property type="entry name" value="LDL receptor-like module"/>
    <property type="match status" value="1"/>
</dbReference>
<name>A0A2A2L4V8_9BILA</name>
<comment type="caution">
    <text evidence="3">The sequence shown here is derived from an EMBL/GenBank/DDBJ whole genome shotgun (WGS) entry which is preliminary data.</text>
</comment>
<accession>A0A2A2L4V8</accession>
<dbReference type="GO" id="GO:0043410">
    <property type="term" value="P:positive regulation of MAPK cascade"/>
    <property type="evidence" value="ECO:0007669"/>
    <property type="project" value="TreeGrafter"/>
</dbReference>
<reference evidence="3 4" key="1">
    <citation type="journal article" date="2017" name="Curr. Biol.">
        <title>Genome architecture and evolution of a unichromosomal asexual nematode.</title>
        <authorList>
            <person name="Fradin H."/>
            <person name="Zegar C."/>
            <person name="Gutwein M."/>
            <person name="Lucas J."/>
            <person name="Kovtun M."/>
            <person name="Corcoran D."/>
            <person name="Baugh L.R."/>
            <person name="Kiontke K."/>
            <person name="Gunsalus K."/>
            <person name="Fitch D.H."/>
            <person name="Piano F."/>
        </authorList>
    </citation>
    <scope>NUCLEOTIDE SEQUENCE [LARGE SCALE GENOMIC DNA]</scope>
    <source>
        <strain evidence="3">PF1309</strain>
    </source>
</reference>
<dbReference type="PANTHER" id="PTHR21105">
    <property type="entry name" value="GH16255P"/>
    <property type="match status" value="1"/>
</dbReference>
<dbReference type="PROSITE" id="PS01209">
    <property type="entry name" value="LDLRA_1"/>
    <property type="match status" value="1"/>
</dbReference>
<feature type="region of interest" description="Disordered" evidence="2">
    <location>
        <begin position="94"/>
        <end position="127"/>
    </location>
</feature>
<dbReference type="Proteomes" id="UP000218231">
    <property type="component" value="Unassembled WGS sequence"/>
</dbReference>
<evidence type="ECO:0000313" key="3">
    <source>
        <dbReference type="EMBL" id="PAV81222.1"/>
    </source>
</evidence>
<sequence length="154" mass="18163">MRIRVRNENTAGDVCAANNTKNSMKGYVFYVECPKSSTTPDEPPKCIKSNDFCNGVADCPGGTDEAPDRCLWHRLEQEQMQVLRSEIYQIMRSRERRKQKSHHYVRKNYSREDDDENDDVVVRHKKKKHRRSLRRILNLGDDNSSSLDSEYRRR</sequence>
<evidence type="ECO:0000313" key="4">
    <source>
        <dbReference type="Proteomes" id="UP000218231"/>
    </source>
</evidence>
<dbReference type="AlphaFoldDB" id="A0A2A2L4V8"/>
<dbReference type="InterPro" id="IPR023415">
    <property type="entry name" value="LDLR_class-A_CS"/>
</dbReference>
<protein>
    <submittedName>
        <fullName evidence="3">Uncharacterized protein</fullName>
    </submittedName>
</protein>
<evidence type="ECO:0000256" key="2">
    <source>
        <dbReference type="SAM" id="MobiDB-lite"/>
    </source>
</evidence>
<keyword evidence="4" id="KW-1185">Reference proteome</keyword>
<dbReference type="InterPro" id="IPR036055">
    <property type="entry name" value="LDL_receptor-like_sf"/>
</dbReference>
<dbReference type="Gene3D" id="4.10.400.10">
    <property type="entry name" value="Low-density Lipoprotein Receptor"/>
    <property type="match status" value="1"/>
</dbReference>
<dbReference type="OrthoDB" id="5870811at2759"/>
<dbReference type="GO" id="GO:0043195">
    <property type="term" value="C:terminal bouton"/>
    <property type="evidence" value="ECO:0007669"/>
    <property type="project" value="TreeGrafter"/>
</dbReference>
<dbReference type="GO" id="GO:0030297">
    <property type="term" value="F:transmembrane receptor protein tyrosine kinase activator activity"/>
    <property type="evidence" value="ECO:0007669"/>
    <property type="project" value="TreeGrafter"/>
</dbReference>
<proteinExistence type="predicted"/>
<keyword evidence="1" id="KW-1015">Disulfide bond</keyword>
<organism evidence="3 4">
    <name type="scientific">Diploscapter pachys</name>
    <dbReference type="NCBI Taxonomy" id="2018661"/>
    <lineage>
        <taxon>Eukaryota</taxon>
        <taxon>Metazoa</taxon>
        <taxon>Ecdysozoa</taxon>
        <taxon>Nematoda</taxon>
        <taxon>Chromadorea</taxon>
        <taxon>Rhabditida</taxon>
        <taxon>Rhabditina</taxon>
        <taxon>Rhabditomorpha</taxon>
        <taxon>Rhabditoidea</taxon>
        <taxon>Rhabditidae</taxon>
        <taxon>Diploscapter</taxon>
    </lineage>
</organism>
<evidence type="ECO:0000256" key="1">
    <source>
        <dbReference type="ARBA" id="ARBA00023157"/>
    </source>
</evidence>
<dbReference type="PANTHER" id="PTHR21105:SF1">
    <property type="entry name" value="SECRETED PROTEIN"/>
    <property type="match status" value="1"/>
</dbReference>
<gene>
    <name evidence="3" type="ORF">WR25_14569</name>
</gene>